<name>A0ABM6HV49_9LACO</name>
<proteinExistence type="predicted"/>
<evidence type="ECO:0000313" key="1">
    <source>
        <dbReference type="EMBL" id="AQN80237.1"/>
    </source>
</evidence>
<dbReference type="Proteomes" id="UP000188147">
    <property type="component" value="Chromosome"/>
</dbReference>
<reference evidence="1 2" key="1">
    <citation type="submission" date="2016-06" db="EMBL/GenBank/DDBJ databases">
        <authorList>
            <person name="Kim H.J."/>
        </authorList>
    </citation>
    <scope>NUCLEOTIDE SEQUENCE [LARGE SCALE GENOMIC DNA]</scope>
    <source>
        <strain evidence="1 2">KFRI01</strain>
    </source>
</reference>
<dbReference type="RefSeq" id="WP_077283042.1">
    <property type="nucleotide sequence ID" value="NZ_CP016329.1"/>
</dbReference>
<dbReference type="EMBL" id="CP016329">
    <property type="protein sequence ID" value="AQN80237.1"/>
    <property type="molecule type" value="Genomic_DNA"/>
</dbReference>
<dbReference type="NCBIfam" id="TIGR01560">
    <property type="entry name" value="put_DNA_pack"/>
    <property type="match status" value="1"/>
</dbReference>
<dbReference type="InterPro" id="IPR006450">
    <property type="entry name" value="Phage_HK97_gp6-like"/>
</dbReference>
<sequence length="102" mass="11285">MALVTSQELADELNIDTSDNEIKTLDSLIESATAMIKSSIKLKVTDDDILTVNADLYNRLIKTMATSLYYDRELSSGYSKGVMIMMTNLRSEVLGADDELQA</sequence>
<organism evidence="1 2">
    <name type="scientific">Leuconostoc garlicum</name>
    <dbReference type="NCBI Taxonomy" id="255248"/>
    <lineage>
        <taxon>Bacteria</taxon>
        <taxon>Bacillati</taxon>
        <taxon>Bacillota</taxon>
        <taxon>Bacilli</taxon>
        <taxon>Lactobacillales</taxon>
        <taxon>Lactobacillaceae</taxon>
        <taxon>Leuconostoc</taxon>
    </lineage>
</organism>
<gene>
    <name evidence="1" type="ORF">A9176_07700</name>
</gene>
<evidence type="ECO:0000313" key="2">
    <source>
        <dbReference type="Proteomes" id="UP000188147"/>
    </source>
</evidence>
<accession>A0ABM6HV49</accession>
<keyword evidence="2" id="KW-1185">Reference proteome</keyword>
<protein>
    <recommendedName>
        <fullName evidence="3">Phage gp6-like head-tail connector protein</fullName>
    </recommendedName>
</protein>
<evidence type="ECO:0008006" key="3">
    <source>
        <dbReference type="Google" id="ProtNLM"/>
    </source>
</evidence>